<accession>A0A402CEZ3</accession>
<sequence>MDAAALTDAGERLDSFADEMFSSVTRKDQRATAGIDARG</sequence>
<proteinExistence type="predicted"/>
<dbReference type="AlphaFoldDB" id="A0A402CEZ3"/>
<evidence type="ECO:0000313" key="2">
    <source>
        <dbReference type="Proteomes" id="UP000287519"/>
    </source>
</evidence>
<protein>
    <submittedName>
        <fullName evidence="1">Uncharacterized protein</fullName>
    </submittedName>
</protein>
<gene>
    <name evidence="1" type="ORF">Rhow_006107</name>
</gene>
<dbReference type="EMBL" id="BHYM01000050">
    <property type="protein sequence ID" value="GCE42168.1"/>
    <property type="molecule type" value="Genomic_DNA"/>
</dbReference>
<reference evidence="1 2" key="1">
    <citation type="submission" date="2018-11" db="EMBL/GenBank/DDBJ databases">
        <title>Microbial catabolism of amino acid.</title>
        <authorList>
            <person name="Hibi M."/>
            <person name="Ogawa J."/>
        </authorList>
    </citation>
    <scope>NUCLEOTIDE SEQUENCE [LARGE SCALE GENOMIC DNA]</scope>
    <source>
        <strain evidence="1 2">C31-06</strain>
    </source>
</reference>
<keyword evidence="2" id="KW-1185">Reference proteome</keyword>
<organism evidence="1 2">
    <name type="scientific">Rhodococcus wratislaviensis</name>
    <name type="common">Tsukamurella wratislaviensis</name>
    <dbReference type="NCBI Taxonomy" id="44752"/>
    <lineage>
        <taxon>Bacteria</taxon>
        <taxon>Bacillati</taxon>
        <taxon>Actinomycetota</taxon>
        <taxon>Actinomycetes</taxon>
        <taxon>Mycobacteriales</taxon>
        <taxon>Nocardiaceae</taxon>
        <taxon>Rhodococcus</taxon>
    </lineage>
</organism>
<evidence type="ECO:0000313" key="1">
    <source>
        <dbReference type="EMBL" id="GCE42168.1"/>
    </source>
</evidence>
<dbReference type="Proteomes" id="UP000287519">
    <property type="component" value="Unassembled WGS sequence"/>
</dbReference>
<comment type="caution">
    <text evidence="1">The sequence shown here is derived from an EMBL/GenBank/DDBJ whole genome shotgun (WGS) entry which is preliminary data.</text>
</comment>
<name>A0A402CEZ3_RHOWR</name>